<dbReference type="AlphaFoldDB" id="A0AA86VWL0"/>
<dbReference type="Gramene" id="rna-AYBTSS11_LOCUS4741">
    <property type="protein sequence ID" value="CAJ1930396.1"/>
    <property type="gene ID" value="gene-AYBTSS11_LOCUS4741"/>
</dbReference>
<accession>A0AA86VWL0</accession>
<sequence length="164" mass="18271">MGICLSSTKVSGSSSNNAGASNRNRKCSAPVRGETVTAQKQQPSQGQRRRVPDDSQKHPRPREKTSTRRQGGHVPCGKRTDFGYDKNFDKKFSLGKLLGHGQFGYTYVGIDKVNGDRVAVKRLEKNKVFSVTLSVLPQGRDTQFRFCDRYAEMEICLCSFSNFG</sequence>
<name>A0AA86VWL0_9FABA</name>
<feature type="compositionally biased region" description="Polar residues" evidence="2">
    <location>
        <begin position="36"/>
        <end position="46"/>
    </location>
</feature>
<feature type="compositionally biased region" description="Basic and acidic residues" evidence="2">
    <location>
        <begin position="50"/>
        <end position="66"/>
    </location>
</feature>
<dbReference type="EMBL" id="OY731399">
    <property type="protein sequence ID" value="CAJ1930396.1"/>
    <property type="molecule type" value="Genomic_DNA"/>
</dbReference>
<proteinExistence type="predicted"/>
<gene>
    <name evidence="3" type="ORF">AYBTSS11_LOCUS4741</name>
</gene>
<evidence type="ECO:0000256" key="2">
    <source>
        <dbReference type="SAM" id="MobiDB-lite"/>
    </source>
</evidence>
<keyword evidence="1" id="KW-0547">Nucleotide-binding</keyword>
<reference evidence="3" key="1">
    <citation type="submission" date="2023-10" db="EMBL/GenBank/DDBJ databases">
        <authorList>
            <person name="Domelevo Entfellner J.-B."/>
        </authorList>
    </citation>
    <scope>NUCLEOTIDE SEQUENCE</scope>
</reference>
<evidence type="ECO:0000313" key="4">
    <source>
        <dbReference type="Proteomes" id="UP001189624"/>
    </source>
</evidence>
<dbReference type="InterPro" id="IPR011009">
    <property type="entry name" value="Kinase-like_dom_sf"/>
</dbReference>
<dbReference type="Proteomes" id="UP001189624">
    <property type="component" value="Chromosome 2"/>
</dbReference>
<dbReference type="GO" id="GO:0005524">
    <property type="term" value="F:ATP binding"/>
    <property type="evidence" value="ECO:0007669"/>
    <property type="project" value="UniProtKB-UniRule"/>
</dbReference>
<feature type="binding site" evidence="1">
    <location>
        <position position="121"/>
    </location>
    <ligand>
        <name>ATP</name>
        <dbReference type="ChEBI" id="CHEBI:30616"/>
    </ligand>
</feature>
<keyword evidence="1" id="KW-0067">ATP-binding</keyword>
<dbReference type="PROSITE" id="PS00107">
    <property type="entry name" value="PROTEIN_KINASE_ATP"/>
    <property type="match status" value="1"/>
</dbReference>
<evidence type="ECO:0000256" key="1">
    <source>
        <dbReference type="PROSITE-ProRule" id="PRU10141"/>
    </source>
</evidence>
<evidence type="ECO:0000313" key="3">
    <source>
        <dbReference type="EMBL" id="CAJ1930396.1"/>
    </source>
</evidence>
<dbReference type="InterPro" id="IPR017441">
    <property type="entry name" value="Protein_kinase_ATP_BS"/>
</dbReference>
<keyword evidence="4" id="KW-1185">Reference proteome</keyword>
<dbReference type="Gene3D" id="3.30.200.20">
    <property type="entry name" value="Phosphorylase Kinase, domain 1"/>
    <property type="match status" value="1"/>
</dbReference>
<protein>
    <recommendedName>
        <fullName evidence="5">Protein kinase domain-containing protein</fullName>
    </recommendedName>
</protein>
<dbReference type="SUPFAM" id="SSF56112">
    <property type="entry name" value="Protein kinase-like (PK-like)"/>
    <property type="match status" value="1"/>
</dbReference>
<feature type="region of interest" description="Disordered" evidence="2">
    <location>
        <begin position="1"/>
        <end position="78"/>
    </location>
</feature>
<feature type="compositionally biased region" description="Low complexity" evidence="2">
    <location>
        <begin position="1"/>
        <end position="22"/>
    </location>
</feature>
<evidence type="ECO:0008006" key="5">
    <source>
        <dbReference type="Google" id="ProtNLM"/>
    </source>
</evidence>
<organism evidence="3 4">
    <name type="scientific">Sphenostylis stenocarpa</name>
    <dbReference type="NCBI Taxonomy" id="92480"/>
    <lineage>
        <taxon>Eukaryota</taxon>
        <taxon>Viridiplantae</taxon>
        <taxon>Streptophyta</taxon>
        <taxon>Embryophyta</taxon>
        <taxon>Tracheophyta</taxon>
        <taxon>Spermatophyta</taxon>
        <taxon>Magnoliopsida</taxon>
        <taxon>eudicotyledons</taxon>
        <taxon>Gunneridae</taxon>
        <taxon>Pentapetalae</taxon>
        <taxon>rosids</taxon>
        <taxon>fabids</taxon>
        <taxon>Fabales</taxon>
        <taxon>Fabaceae</taxon>
        <taxon>Papilionoideae</taxon>
        <taxon>50 kb inversion clade</taxon>
        <taxon>NPAAA clade</taxon>
        <taxon>indigoferoid/millettioid clade</taxon>
        <taxon>Phaseoleae</taxon>
        <taxon>Sphenostylis</taxon>
    </lineage>
</organism>